<comment type="similarity">
    <text evidence="2 9">Belongs to the complex I subunit 3 family.</text>
</comment>
<evidence type="ECO:0000256" key="2">
    <source>
        <dbReference type="ARBA" id="ARBA00008472"/>
    </source>
</evidence>
<evidence type="ECO:0000256" key="3">
    <source>
        <dbReference type="ARBA" id="ARBA00021007"/>
    </source>
</evidence>
<dbReference type="GO" id="GO:0031966">
    <property type="term" value="C:mitochondrial membrane"/>
    <property type="evidence" value="ECO:0007669"/>
    <property type="project" value="UniProtKB-SubCell"/>
</dbReference>
<keyword evidence="6 9" id="KW-1133">Transmembrane helix</keyword>
<protein>
    <recommendedName>
        <fullName evidence="3 9">NADH-ubiquinone oxidoreductase chain 3</fullName>
        <ecNumber evidence="9">7.1.1.2</ecNumber>
    </recommendedName>
</protein>
<dbReference type="GO" id="GO:0008137">
    <property type="term" value="F:NADH dehydrogenase (ubiquinone) activity"/>
    <property type="evidence" value="ECO:0007669"/>
    <property type="project" value="UniProtKB-UniRule"/>
</dbReference>
<feature type="transmembrane region" description="Helical" evidence="9">
    <location>
        <begin position="57"/>
        <end position="80"/>
    </location>
</feature>
<keyword evidence="9" id="KW-0520">NAD</keyword>
<comment type="catalytic activity">
    <reaction evidence="8 9">
        <text>a ubiquinone + NADH + 5 H(+)(in) = a ubiquinol + NAD(+) + 4 H(+)(out)</text>
        <dbReference type="Rhea" id="RHEA:29091"/>
        <dbReference type="Rhea" id="RHEA-COMP:9565"/>
        <dbReference type="Rhea" id="RHEA-COMP:9566"/>
        <dbReference type="ChEBI" id="CHEBI:15378"/>
        <dbReference type="ChEBI" id="CHEBI:16389"/>
        <dbReference type="ChEBI" id="CHEBI:17976"/>
        <dbReference type="ChEBI" id="CHEBI:57540"/>
        <dbReference type="ChEBI" id="CHEBI:57945"/>
        <dbReference type="EC" id="7.1.1.2"/>
    </reaction>
</comment>
<dbReference type="EC" id="7.1.1.2" evidence="9"/>
<keyword evidence="7 9" id="KW-0472">Membrane</keyword>
<evidence type="ECO:0000256" key="7">
    <source>
        <dbReference type="ARBA" id="ARBA00023136"/>
    </source>
</evidence>
<dbReference type="InterPro" id="IPR038430">
    <property type="entry name" value="NDAH_ubi_oxred_su3_sf"/>
</dbReference>
<feature type="transmembrane region" description="Helical" evidence="9">
    <location>
        <begin position="86"/>
        <end position="105"/>
    </location>
</feature>
<keyword evidence="9" id="KW-0830">Ubiquinone</keyword>
<sequence>MLIMLISMLVALLMSLIIILLAIFLSEKSNKEREKMTPFECGFSPFKKARSPFSIRFFLTTLIFLIFDIEVALLLPLGILTKISNSMNLLITSMLITLILLVGLLHEWKQGVLNWL</sequence>
<evidence type="ECO:0000313" key="10">
    <source>
        <dbReference type="EMBL" id="QFX74888.1"/>
    </source>
</evidence>
<evidence type="ECO:0000256" key="6">
    <source>
        <dbReference type="ARBA" id="ARBA00022989"/>
    </source>
</evidence>
<comment type="function">
    <text evidence="9">Core subunit of the mitochondrial membrane respiratory chain NADH dehydrogenase (Complex I) which catalyzes electron transfer from NADH through the respiratory chain, using ubiquinone as an electron acceptor. Essential for the catalytic activity of complex I.</text>
</comment>
<organism evidence="10">
    <name type="scientific">Pleonexes koreana</name>
    <dbReference type="NCBI Taxonomy" id="2663336"/>
    <lineage>
        <taxon>Eukaryota</taxon>
        <taxon>Metazoa</taxon>
        <taxon>Ecdysozoa</taxon>
        <taxon>Arthropoda</taxon>
        <taxon>Crustacea</taxon>
        <taxon>Multicrustacea</taxon>
        <taxon>Malacostraca</taxon>
        <taxon>Eumalacostraca</taxon>
        <taxon>Peracarida</taxon>
        <taxon>Amphipoda</taxon>
        <taxon>Senticaudata</taxon>
        <taxon>Corophiida</taxon>
        <taxon>Corophiidira</taxon>
        <taxon>Corophioidea</taxon>
        <taxon>Ampithoidae</taxon>
        <taxon>Pleonexes</taxon>
    </lineage>
</organism>
<keyword evidence="9 10" id="KW-0496">Mitochondrion</keyword>
<keyword evidence="9" id="KW-1278">Translocase</keyword>
<keyword evidence="9" id="KW-0249">Electron transport</keyword>
<dbReference type="PANTHER" id="PTHR11058:SF9">
    <property type="entry name" value="NADH-UBIQUINONE OXIDOREDUCTASE CHAIN 3"/>
    <property type="match status" value="1"/>
</dbReference>
<dbReference type="Gene3D" id="1.20.58.1610">
    <property type="entry name" value="NADH:ubiquinone/plastoquinone oxidoreductase, chain 3"/>
    <property type="match status" value="1"/>
</dbReference>
<comment type="subcellular location">
    <subcellularLocation>
        <location evidence="1">Membrane</location>
    </subcellularLocation>
    <subcellularLocation>
        <location evidence="9">Mitochondrion membrane</location>
        <topology evidence="9">Multi-pass membrane protein</topology>
    </subcellularLocation>
</comment>
<evidence type="ECO:0000256" key="9">
    <source>
        <dbReference type="RuleBase" id="RU003640"/>
    </source>
</evidence>
<name>A0A5P9W9F9_9CRUS</name>
<evidence type="ECO:0000256" key="5">
    <source>
        <dbReference type="ARBA" id="ARBA00022692"/>
    </source>
</evidence>
<evidence type="ECO:0000256" key="8">
    <source>
        <dbReference type="ARBA" id="ARBA00049551"/>
    </source>
</evidence>
<reference evidence="10" key="1">
    <citation type="journal article" date="2019" name="Mitochondrial DNA Part B Resour">
        <title>The complete mitochondrial genome of Pleonexes koreana (Kim &amp; Kim, 1988) (Crustacea: Amphipoda: Ampithoidae).</title>
        <authorList>
            <person name="Lee S.-H."/>
            <person name="Wongkamhaeng K."/>
            <person name="Lee S.-H."/>
            <person name="Shin M.-H."/>
        </authorList>
    </citation>
    <scope>NUCLEOTIDE SEQUENCE</scope>
</reference>
<dbReference type="AlphaFoldDB" id="A0A5P9W9F9"/>
<accession>A0A5P9W9F9</accession>
<gene>
    <name evidence="10" type="primary">ND3</name>
</gene>
<keyword evidence="5 9" id="KW-0812">Transmembrane</keyword>
<dbReference type="Pfam" id="PF00507">
    <property type="entry name" value="Oxidored_q4"/>
    <property type="match status" value="1"/>
</dbReference>
<evidence type="ECO:0000256" key="1">
    <source>
        <dbReference type="ARBA" id="ARBA00004370"/>
    </source>
</evidence>
<keyword evidence="4 9" id="KW-0813">Transport</keyword>
<keyword evidence="9" id="KW-0679">Respiratory chain</keyword>
<dbReference type="EMBL" id="MK265245">
    <property type="protein sequence ID" value="QFX74888.1"/>
    <property type="molecule type" value="Genomic_DNA"/>
</dbReference>
<evidence type="ECO:0000256" key="4">
    <source>
        <dbReference type="ARBA" id="ARBA00022448"/>
    </source>
</evidence>
<feature type="transmembrane region" description="Helical" evidence="9">
    <location>
        <begin position="6"/>
        <end position="26"/>
    </location>
</feature>
<proteinExistence type="inferred from homology"/>
<dbReference type="GO" id="GO:0030964">
    <property type="term" value="C:NADH dehydrogenase complex"/>
    <property type="evidence" value="ECO:0007669"/>
    <property type="project" value="TreeGrafter"/>
</dbReference>
<dbReference type="PANTHER" id="PTHR11058">
    <property type="entry name" value="NADH-UBIQUINONE OXIDOREDUCTASE CHAIN 3"/>
    <property type="match status" value="1"/>
</dbReference>
<geneLocation type="mitochondrion" evidence="10"/>
<dbReference type="InterPro" id="IPR000440">
    <property type="entry name" value="NADH_UbQ/plastoQ_OxRdtase_su3"/>
</dbReference>